<dbReference type="InterPro" id="IPR048254">
    <property type="entry name" value="CDP_ALCOHOL_P_TRANSF_CS"/>
</dbReference>
<protein>
    <recommendedName>
        <fullName evidence="4">CDP-alcohol phosphatidyltransferase family protein</fullName>
    </recommendedName>
</protein>
<dbReference type="GO" id="GO:0016780">
    <property type="term" value="F:phosphotransferase activity, for other substituted phosphate groups"/>
    <property type="evidence" value="ECO:0007669"/>
    <property type="project" value="InterPro"/>
</dbReference>
<reference evidence="3" key="1">
    <citation type="journal article" date="2014" name="Front. Microbiol.">
        <title>High frequency of phylogenetically diverse reductive dehalogenase-homologous genes in deep subseafloor sedimentary metagenomes.</title>
        <authorList>
            <person name="Kawai M."/>
            <person name="Futagami T."/>
            <person name="Toyoda A."/>
            <person name="Takaki Y."/>
            <person name="Nishi S."/>
            <person name="Hori S."/>
            <person name="Arai W."/>
            <person name="Tsubouchi T."/>
            <person name="Morono Y."/>
            <person name="Uchiyama I."/>
            <person name="Ito T."/>
            <person name="Fujiyama A."/>
            <person name="Inagaki F."/>
            <person name="Takami H."/>
        </authorList>
    </citation>
    <scope>NUCLEOTIDE SEQUENCE</scope>
    <source>
        <strain evidence="3">Expedition CK06-06</strain>
    </source>
</reference>
<feature type="transmembrane region" description="Helical" evidence="2">
    <location>
        <begin position="154"/>
        <end position="172"/>
    </location>
</feature>
<sequence>MPNLLELRGKLGSYITKPIIGSLNKSGIKPTTLTFTGLAIDIGAAYVIATSHFVLGGVLILISGLFDLLDGALARFANQATKFGAILDSTVDRISEAAIFCGLLIWYLPKGATSEIVAIFAALIGSFLVSYIRARAEGLGLECRVGLFTRSERVIVLAVGLLVNQVFIASVSKV</sequence>
<dbReference type="InterPro" id="IPR043130">
    <property type="entry name" value="CDP-OH_PTrfase_TM_dom"/>
</dbReference>
<proteinExistence type="predicted"/>
<dbReference type="GO" id="GO:0008654">
    <property type="term" value="P:phospholipid biosynthetic process"/>
    <property type="evidence" value="ECO:0007669"/>
    <property type="project" value="InterPro"/>
</dbReference>
<keyword evidence="2" id="KW-1133">Transmembrane helix</keyword>
<dbReference type="InterPro" id="IPR000462">
    <property type="entry name" value="CDP-OH_P_trans"/>
</dbReference>
<gene>
    <name evidence="3" type="ORF">S03H2_33495</name>
</gene>
<dbReference type="AlphaFoldDB" id="X1HTX4"/>
<dbReference type="GO" id="GO:0016020">
    <property type="term" value="C:membrane"/>
    <property type="evidence" value="ECO:0007669"/>
    <property type="project" value="InterPro"/>
</dbReference>
<evidence type="ECO:0000313" key="3">
    <source>
        <dbReference type="EMBL" id="GAH48743.1"/>
    </source>
</evidence>
<feature type="transmembrane region" description="Helical" evidence="2">
    <location>
        <begin position="44"/>
        <end position="69"/>
    </location>
</feature>
<evidence type="ECO:0000256" key="2">
    <source>
        <dbReference type="SAM" id="Phobius"/>
    </source>
</evidence>
<feature type="non-terminal residue" evidence="3">
    <location>
        <position position="174"/>
    </location>
</feature>
<dbReference type="PROSITE" id="PS00379">
    <property type="entry name" value="CDP_ALCOHOL_P_TRANSF"/>
    <property type="match status" value="1"/>
</dbReference>
<comment type="caution">
    <text evidence="3">The sequence shown here is derived from an EMBL/GenBank/DDBJ whole genome shotgun (WGS) entry which is preliminary data.</text>
</comment>
<organism evidence="3">
    <name type="scientific">marine sediment metagenome</name>
    <dbReference type="NCBI Taxonomy" id="412755"/>
    <lineage>
        <taxon>unclassified sequences</taxon>
        <taxon>metagenomes</taxon>
        <taxon>ecological metagenomes</taxon>
    </lineage>
</organism>
<evidence type="ECO:0008006" key="4">
    <source>
        <dbReference type="Google" id="ProtNLM"/>
    </source>
</evidence>
<dbReference type="EMBL" id="BARU01020386">
    <property type="protein sequence ID" value="GAH48743.1"/>
    <property type="molecule type" value="Genomic_DNA"/>
</dbReference>
<evidence type="ECO:0000256" key="1">
    <source>
        <dbReference type="ARBA" id="ARBA00022679"/>
    </source>
</evidence>
<accession>X1HTX4</accession>
<dbReference type="Pfam" id="PF01066">
    <property type="entry name" value="CDP-OH_P_transf"/>
    <property type="match status" value="1"/>
</dbReference>
<name>X1HTX4_9ZZZZ</name>
<feature type="transmembrane region" description="Helical" evidence="2">
    <location>
        <begin position="114"/>
        <end position="134"/>
    </location>
</feature>
<keyword evidence="1" id="KW-0808">Transferase</keyword>
<dbReference type="Gene3D" id="1.20.120.1760">
    <property type="match status" value="1"/>
</dbReference>
<keyword evidence="2" id="KW-0472">Membrane</keyword>
<keyword evidence="2" id="KW-0812">Transmembrane</keyword>